<keyword evidence="2" id="KW-1185">Reference proteome</keyword>
<sequence>MLTNGYDGEVCWSSAATLETRYRLIFETVTGNGGCRMGLWRSAVRWAVIKYSRELGGMSYCKTSGDDSDVFGLWLPCRHVTVFLG</sequence>
<dbReference type="Proteomes" id="UP000325440">
    <property type="component" value="Unassembled WGS sequence"/>
</dbReference>
<name>A0A5E4M8B6_9HEMI</name>
<evidence type="ECO:0000313" key="2">
    <source>
        <dbReference type="Proteomes" id="UP000325440"/>
    </source>
</evidence>
<protein>
    <submittedName>
        <fullName evidence="1">Uncharacterized protein</fullName>
    </submittedName>
</protein>
<evidence type="ECO:0000313" key="1">
    <source>
        <dbReference type="EMBL" id="VVC26052.1"/>
    </source>
</evidence>
<dbReference type="AlphaFoldDB" id="A0A5E4M8B6"/>
<reference evidence="1 2" key="1">
    <citation type="submission" date="2019-08" db="EMBL/GenBank/DDBJ databases">
        <authorList>
            <person name="Alioto T."/>
            <person name="Alioto T."/>
            <person name="Gomez Garrido J."/>
        </authorList>
    </citation>
    <scope>NUCLEOTIDE SEQUENCE [LARGE SCALE GENOMIC DNA]</scope>
</reference>
<proteinExistence type="predicted"/>
<dbReference type="EMBL" id="CABPRJ010000024">
    <property type="protein sequence ID" value="VVC26052.1"/>
    <property type="molecule type" value="Genomic_DNA"/>
</dbReference>
<accession>A0A5E4M8B6</accession>
<organism evidence="1 2">
    <name type="scientific">Cinara cedri</name>
    <dbReference type="NCBI Taxonomy" id="506608"/>
    <lineage>
        <taxon>Eukaryota</taxon>
        <taxon>Metazoa</taxon>
        <taxon>Ecdysozoa</taxon>
        <taxon>Arthropoda</taxon>
        <taxon>Hexapoda</taxon>
        <taxon>Insecta</taxon>
        <taxon>Pterygota</taxon>
        <taxon>Neoptera</taxon>
        <taxon>Paraneoptera</taxon>
        <taxon>Hemiptera</taxon>
        <taxon>Sternorrhyncha</taxon>
        <taxon>Aphidomorpha</taxon>
        <taxon>Aphidoidea</taxon>
        <taxon>Aphididae</taxon>
        <taxon>Lachninae</taxon>
        <taxon>Cinara</taxon>
    </lineage>
</organism>
<gene>
    <name evidence="1" type="ORF">CINCED_3A007356</name>
</gene>